<reference evidence="1 2" key="1">
    <citation type="submission" date="2018-08" db="EMBL/GenBank/DDBJ databases">
        <title>A genome reference for cultivated species of the human gut microbiota.</title>
        <authorList>
            <person name="Zou Y."/>
            <person name="Xue W."/>
            <person name="Luo G."/>
        </authorList>
    </citation>
    <scope>NUCLEOTIDE SEQUENCE [LARGE SCALE GENOMIC DNA]</scope>
    <source>
        <strain evidence="1 2">AM37-1AC</strain>
    </source>
</reference>
<name>A0A3R6APK9_9FIRM</name>
<accession>A0A3R6APK9</accession>
<dbReference type="EMBL" id="QSHO01000020">
    <property type="protein sequence ID" value="RHC13492.1"/>
    <property type="molecule type" value="Genomic_DNA"/>
</dbReference>
<evidence type="ECO:0000313" key="2">
    <source>
        <dbReference type="Proteomes" id="UP000283513"/>
    </source>
</evidence>
<organism evidence="1 2">
    <name type="scientific">Roseburia intestinalis</name>
    <dbReference type="NCBI Taxonomy" id="166486"/>
    <lineage>
        <taxon>Bacteria</taxon>
        <taxon>Bacillati</taxon>
        <taxon>Bacillota</taxon>
        <taxon>Clostridia</taxon>
        <taxon>Lachnospirales</taxon>
        <taxon>Lachnospiraceae</taxon>
        <taxon>Roseburia</taxon>
    </lineage>
</organism>
<gene>
    <name evidence="1" type="ORF">DW856_17000</name>
</gene>
<dbReference type="AlphaFoldDB" id="A0A3R6APK9"/>
<proteinExistence type="predicted"/>
<sequence length="165" mass="19457">MGDLKIMKDEDFLAVQSILKKYNMSYQDFYCYAEGFASSISTVRQVRFSQEEYNLIKRISDHFAISFNSFVNICLRDYLNGHNDIIKKKELLLFLKQNEKNVRVNIDMNNIIFAKRLCDLAVYYGVPLPGMIRFIVFKYIWDNFDISIDTNGRIIGIEYQEITLN</sequence>
<protein>
    <submittedName>
        <fullName evidence="1">Uncharacterized protein</fullName>
    </submittedName>
</protein>
<evidence type="ECO:0000313" key="1">
    <source>
        <dbReference type="EMBL" id="RHC13492.1"/>
    </source>
</evidence>
<dbReference type="RefSeq" id="WP_118599046.1">
    <property type="nucleotide sequence ID" value="NZ_QSHO01000020.1"/>
</dbReference>
<comment type="caution">
    <text evidence="1">The sequence shown here is derived from an EMBL/GenBank/DDBJ whole genome shotgun (WGS) entry which is preliminary data.</text>
</comment>
<dbReference type="Proteomes" id="UP000283513">
    <property type="component" value="Unassembled WGS sequence"/>
</dbReference>